<keyword evidence="5 6" id="KW-0067">ATP-binding</keyword>
<evidence type="ECO:0000256" key="4">
    <source>
        <dbReference type="ARBA" id="ARBA00022777"/>
    </source>
</evidence>
<dbReference type="PIRSF" id="PIRSF000722">
    <property type="entry name" value="Acetate_prop_kin"/>
    <property type="match status" value="1"/>
</dbReference>
<dbReference type="PROSITE" id="PS01076">
    <property type="entry name" value="ACETATE_KINASE_2"/>
    <property type="match status" value="1"/>
</dbReference>
<keyword evidence="6" id="KW-0460">Magnesium</keyword>
<keyword evidence="4 6" id="KW-0418">Kinase</keyword>
<dbReference type="PANTHER" id="PTHR21060">
    <property type="entry name" value="ACETATE KINASE"/>
    <property type="match status" value="1"/>
</dbReference>
<keyword evidence="6" id="KW-0963">Cytoplasm</keyword>
<feature type="active site" description="Proton donor/acceptor" evidence="6">
    <location>
        <position position="147"/>
    </location>
</feature>
<name>A0ABV4DPZ4_9LACO</name>
<comment type="function">
    <text evidence="6">Catalyzes the formation of acetyl phosphate from acetate and ATP. Can also catalyze the reverse reaction.</text>
</comment>
<feature type="binding site" evidence="6">
    <location>
        <begin position="331"/>
        <end position="335"/>
    </location>
    <ligand>
        <name>ATP</name>
        <dbReference type="ChEBI" id="CHEBI:30616"/>
    </ligand>
</feature>
<dbReference type="EC" id="2.7.2.1" evidence="6"/>
<dbReference type="HAMAP" id="MF_00020">
    <property type="entry name" value="Acetate_kinase"/>
    <property type="match status" value="1"/>
</dbReference>
<feature type="binding site" evidence="6">
    <location>
        <begin position="283"/>
        <end position="285"/>
    </location>
    <ligand>
        <name>ATP</name>
        <dbReference type="ChEBI" id="CHEBI:30616"/>
    </ligand>
</feature>
<evidence type="ECO:0000313" key="8">
    <source>
        <dbReference type="EMBL" id="MEY8662546.1"/>
    </source>
</evidence>
<gene>
    <name evidence="6" type="primary">ackA</name>
    <name evidence="8" type="ORF">AALT52_06560</name>
</gene>
<protein>
    <recommendedName>
        <fullName evidence="6">Acetate kinase</fullName>
        <ecNumber evidence="6">2.7.2.1</ecNumber>
    </recommendedName>
    <alternativeName>
        <fullName evidence="6">Acetokinase</fullName>
    </alternativeName>
</protein>
<comment type="cofactor">
    <cofactor evidence="6">
        <name>Mg(2+)</name>
        <dbReference type="ChEBI" id="CHEBI:18420"/>
    </cofactor>
    <cofactor evidence="6">
        <name>Mn(2+)</name>
        <dbReference type="ChEBI" id="CHEBI:29035"/>
    </cofactor>
    <text evidence="6">Mg(2+). Can also accept Mn(2+).</text>
</comment>
<dbReference type="PROSITE" id="PS01075">
    <property type="entry name" value="ACETATE_KINASE_1"/>
    <property type="match status" value="1"/>
</dbReference>
<evidence type="ECO:0000256" key="7">
    <source>
        <dbReference type="RuleBase" id="RU003835"/>
    </source>
</evidence>
<keyword evidence="2 6" id="KW-0808">Transferase</keyword>
<evidence type="ECO:0000313" key="9">
    <source>
        <dbReference type="Proteomes" id="UP001565236"/>
    </source>
</evidence>
<comment type="pathway">
    <text evidence="6">Metabolic intermediate biosynthesis; acetyl-CoA biosynthesis; acetyl-CoA from acetate: step 1/2.</text>
</comment>
<evidence type="ECO:0000256" key="3">
    <source>
        <dbReference type="ARBA" id="ARBA00022741"/>
    </source>
</evidence>
<evidence type="ECO:0000256" key="2">
    <source>
        <dbReference type="ARBA" id="ARBA00022679"/>
    </source>
</evidence>
<proteinExistence type="inferred from homology"/>
<keyword evidence="6" id="KW-0479">Metal-binding</keyword>
<feature type="binding site" evidence="6">
    <location>
        <position position="90"/>
    </location>
    <ligand>
        <name>substrate</name>
    </ligand>
</feature>
<feature type="site" description="Transition state stabilizer" evidence="6">
    <location>
        <position position="179"/>
    </location>
</feature>
<feature type="binding site" evidence="6">
    <location>
        <position position="15"/>
    </location>
    <ligand>
        <name>ATP</name>
        <dbReference type="ChEBI" id="CHEBI:30616"/>
    </ligand>
</feature>
<dbReference type="SUPFAM" id="SSF53067">
    <property type="entry name" value="Actin-like ATPase domain"/>
    <property type="match status" value="2"/>
</dbReference>
<dbReference type="CDD" id="cd24010">
    <property type="entry name" value="ASKHA_NBD_AcK_PK"/>
    <property type="match status" value="1"/>
</dbReference>
<evidence type="ECO:0000256" key="5">
    <source>
        <dbReference type="ARBA" id="ARBA00022840"/>
    </source>
</evidence>
<dbReference type="InterPro" id="IPR000890">
    <property type="entry name" value="Aliphatic_acid_kin_short-chain"/>
</dbReference>
<feature type="binding site" evidence="6">
    <location>
        <begin position="207"/>
        <end position="211"/>
    </location>
    <ligand>
        <name>ATP</name>
        <dbReference type="ChEBI" id="CHEBI:30616"/>
    </ligand>
</feature>
<dbReference type="PANTHER" id="PTHR21060:SF15">
    <property type="entry name" value="ACETATE KINASE-RELATED"/>
    <property type="match status" value="1"/>
</dbReference>
<dbReference type="InterPro" id="IPR004372">
    <property type="entry name" value="Ac/propionate_kinase"/>
</dbReference>
<feature type="binding site" evidence="6">
    <location>
        <position position="8"/>
    </location>
    <ligand>
        <name>Mg(2+)</name>
        <dbReference type="ChEBI" id="CHEBI:18420"/>
    </ligand>
</feature>
<reference evidence="8 9" key="1">
    <citation type="submission" date="2024-03" db="EMBL/GenBank/DDBJ databases">
        <title>Mouse gut bacterial collection (mGBC) of GemPharmatech.</title>
        <authorList>
            <person name="He Y."/>
            <person name="Dong L."/>
            <person name="Wu D."/>
            <person name="Gao X."/>
            <person name="Lin Z."/>
        </authorList>
    </citation>
    <scope>NUCLEOTIDE SEQUENCE [LARGE SCALE GENOMIC DNA]</scope>
    <source>
        <strain evidence="8 9">15-30</strain>
    </source>
</reference>
<keyword evidence="9" id="KW-1185">Reference proteome</keyword>
<feature type="site" description="Transition state stabilizer" evidence="6">
    <location>
        <position position="240"/>
    </location>
</feature>
<sequence length="400" mass="44373">MEKIMIINSGSSSLKFKLFDNEDRQVLASGILERIGLSGSRLKLKYGLDKKYELTQDITNHLQAIELLLKVLKELDIVTDLSEIKGVGHRVVAGGEYFSRPVVIDNDVIKKIKELAELAPLHNPANLNGIKAFRKYLPQATAVAVFDTAFHQTLPEENYLYSTPYEWYEDFGVRRYGAHGISHEYVAHEAAKLMGRPLTELKLITCHLGAGASITAVKNGRSFDTSMGFTPLSGLQMATRAGDVDISLANYMMKKLELSSMSEMVYLLNEKSGFLGVSGVSADMRDVEEAAETGNKRAQLAIKLFYHNILRYVGQYITEMGGVDGIVFTGGIGENSPETSEEIMKKLAYLGVTLNETENKKRGQKTIISGPDSAITVMRIPTDEEYMIAQNVWEILDEKA</sequence>
<comment type="subcellular location">
    <subcellularLocation>
        <location evidence="6">Cytoplasm</location>
    </subcellularLocation>
</comment>
<comment type="catalytic activity">
    <reaction evidence="6">
        <text>acetate + ATP = acetyl phosphate + ADP</text>
        <dbReference type="Rhea" id="RHEA:11352"/>
        <dbReference type="ChEBI" id="CHEBI:22191"/>
        <dbReference type="ChEBI" id="CHEBI:30089"/>
        <dbReference type="ChEBI" id="CHEBI:30616"/>
        <dbReference type="ChEBI" id="CHEBI:456216"/>
        <dbReference type="EC" id="2.7.2.1"/>
    </reaction>
</comment>
<accession>A0ABV4DPZ4</accession>
<dbReference type="EMBL" id="JBCLUF010000021">
    <property type="protein sequence ID" value="MEY8662546.1"/>
    <property type="molecule type" value="Genomic_DNA"/>
</dbReference>
<dbReference type="GO" id="GO:0008776">
    <property type="term" value="F:acetate kinase activity"/>
    <property type="evidence" value="ECO:0007669"/>
    <property type="project" value="UniProtKB-EC"/>
</dbReference>
<evidence type="ECO:0000256" key="6">
    <source>
        <dbReference type="HAMAP-Rule" id="MF_00020"/>
    </source>
</evidence>
<comment type="subunit">
    <text evidence="6">Homodimer.</text>
</comment>
<organism evidence="8 9">
    <name type="scientific">Ligilactobacillus faecis</name>
    <dbReference type="NCBI Taxonomy" id="762833"/>
    <lineage>
        <taxon>Bacteria</taxon>
        <taxon>Bacillati</taxon>
        <taxon>Bacillota</taxon>
        <taxon>Bacilli</taxon>
        <taxon>Lactobacillales</taxon>
        <taxon>Lactobacillaceae</taxon>
        <taxon>Ligilactobacillus</taxon>
    </lineage>
</organism>
<dbReference type="PRINTS" id="PR00471">
    <property type="entry name" value="ACETATEKNASE"/>
</dbReference>
<dbReference type="RefSeq" id="WP_369942185.1">
    <property type="nucleotide sequence ID" value="NZ_JBCLUF010000021.1"/>
</dbReference>
<comment type="similarity">
    <text evidence="1 6 7">Belongs to the acetokinase family.</text>
</comment>
<dbReference type="NCBIfam" id="TIGR00016">
    <property type="entry name" value="ackA"/>
    <property type="match status" value="1"/>
</dbReference>
<dbReference type="InterPro" id="IPR023865">
    <property type="entry name" value="Aliphatic_acid_kinase_CS"/>
</dbReference>
<keyword evidence="3 6" id="KW-0547">Nucleotide-binding</keyword>
<evidence type="ECO:0000256" key="1">
    <source>
        <dbReference type="ARBA" id="ARBA00008748"/>
    </source>
</evidence>
<dbReference type="Gene3D" id="3.30.420.40">
    <property type="match status" value="2"/>
</dbReference>
<comment type="caution">
    <text evidence="8">The sequence shown here is derived from an EMBL/GenBank/DDBJ whole genome shotgun (WGS) entry which is preliminary data.</text>
</comment>
<dbReference type="Pfam" id="PF00871">
    <property type="entry name" value="Acetate_kinase"/>
    <property type="match status" value="1"/>
</dbReference>
<feature type="binding site" evidence="6">
    <location>
        <position position="384"/>
    </location>
    <ligand>
        <name>Mg(2+)</name>
        <dbReference type="ChEBI" id="CHEBI:18420"/>
    </ligand>
</feature>
<dbReference type="Proteomes" id="UP001565236">
    <property type="component" value="Unassembled WGS sequence"/>
</dbReference>
<dbReference type="InterPro" id="IPR043129">
    <property type="entry name" value="ATPase_NBD"/>
</dbReference>